<gene>
    <name evidence="1" type="ORF">Cri9333_1477</name>
</gene>
<evidence type="ECO:0000313" key="1">
    <source>
        <dbReference type="EMBL" id="AFZ12369.1"/>
    </source>
</evidence>
<dbReference type="STRING" id="1173022.Cri9333_1477"/>
<dbReference type="OrthoDB" id="465620at2"/>
<dbReference type="RefSeq" id="WP_015202490.1">
    <property type="nucleotide sequence ID" value="NC_019753.1"/>
</dbReference>
<dbReference type="Proteomes" id="UP000010472">
    <property type="component" value="Chromosome"/>
</dbReference>
<keyword evidence="2" id="KW-1185">Reference proteome</keyword>
<protein>
    <submittedName>
        <fullName evidence="1">Uncharacterized protein</fullName>
    </submittedName>
</protein>
<reference evidence="1 2" key="1">
    <citation type="submission" date="2012-06" db="EMBL/GenBank/DDBJ databases">
        <title>Finished chromosome of genome of Crinalium epipsammum PCC 9333.</title>
        <authorList>
            <consortium name="US DOE Joint Genome Institute"/>
            <person name="Gugger M."/>
            <person name="Coursin T."/>
            <person name="Rippka R."/>
            <person name="Tandeau De Marsac N."/>
            <person name="Huntemann M."/>
            <person name="Wei C.-L."/>
            <person name="Han J."/>
            <person name="Detter J.C."/>
            <person name="Han C."/>
            <person name="Tapia R."/>
            <person name="Davenport K."/>
            <person name="Daligault H."/>
            <person name="Erkkila T."/>
            <person name="Gu W."/>
            <person name="Munk A.C.C."/>
            <person name="Teshima H."/>
            <person name="Xu Y."/>
            <person name="Chain P."/>
            <person name="Chen A."/>
            <person name="Krypides N."/>
            <person name="Mavromatis K."/>
            <person name="Markowitz V."/>
            <person name="Szeto E."/>
            <person name="Ivanova N."/>
            <person name="Mikhailova N."/>
            <person name="Ovchinnikova G."/>
            <person name="Pagani I."/>
            <person name="Pati A."/>
            <person name="Goodwin L."/>
            <person name="Peters L."/>
            <person name="Pitluck S."/>
            <person name="Woyke T."/>
            <person name="Kerfeld C."/>
        </authorList>
    </citation>
    <scope>NUCLEOTIDE SEQUENCE [LARGE SCALE GENOMIC DNA]</scope>
    <source>
        <strain evidence="1 2">PCC 9333</strain>
    </source>
</reference>
<dbReference type="KEGG" id="cep:Cri9333_1477"/>
<evidence type="ECO:0000313" key="2">
    <source>
        <dbReference type="Proteomes" id="UP000010472"/>
    </source>
</evidence>
<accession>K9VXU5</accession>
<name>K9VXU5_9CYAN</name>
<dbReference type="HOGENOM" id="CLU_2600159_0_0_3"/>
<sequence length="79" mass="9468">MYQKIAAELDWMKTRFPTVIYGSNCIATFFLRHIEQLIKDMDTNHQLKIWKGISQVMMPVDISNFHKVREELKLLRTQK</sequence>
<dbReference type="AlphaFoldDB" id="K9VXU5"/>
<proteinExistence type="predicted"/>
<dbReference type="EMBL" id="CP003620">
    <property type="protein sequence ID" value="AFZ12369.1"/>
    <property type="molecule type" value="Genomic_DNA"/>
</dbReference>
<organism evidence="1 2">
    <name type="scientific">Crinalium epipsammum PCC 9333</name>
    <dbReference type="NCBI Taxonomy" id="1173022"/>
    <lineage>
        <taxon>Bacteria</taxon>
        <taxon>Bacillati</taxon>
        <taxon>Cyanobacteriota</taxon>
        <taxon>Cyanophyceae</taxon>
        <taxon>Gomontiellales</taxon>
        <taxon>Gomontiellaceae</taxon>
        <taxon>Crinalium</taxon>
    </lineage>
</organism>
<dbReference type="eggNOG" id="COG2072">
    <property type="taxonomic scope" value="Bacteria"/>
</dbReference>